<reference evidence="2" key="1">
    <citation type="submission" date="2020-05" db="UniProtKB">
        <authorList>
            <consortium name="EnsemblMetazoa"/>
        </authorList>
    </citation>
    <scope>IDENTIFICATION</scope>
    <source>
        <strain evidence="2">TTRI</strain>
    </source>
</reference>
<proteinExistence type="predicted"/>
<sequence length="142" mass="16639">MFEYIIFAKEEEEEEENYLPTKGSSNTQFGLHMFLSNNNDYNITTILTYLHMCSCIKLFSLNIYFKARKSLKGRLNSSFRPSQLHPQDIQVMIYHYFQGCCGTTYRALAPRQVNEHYVDVCRRLKFGGNFDKEAGTFLLNYA</sequence>
<evidence type="ECO:0000313" key="2">
    <source>
        <dbReference type="EnsemblMetazoa" id="GAUT020556-PA"/>
    </source>
</evidence>
<name>A0A1A9UZ86_GLOAU</name>
<keyword evidence="1" id="KW-0812">Transmembrane</keyword>
<dbReference type="EnsemblMetazoa" id="GAUT020556-RA">
    <property type="protein sequence ID" value="GAUT020556-PA"/>
    <property type="gene ID" value="GAUT020556"/>
</dbReference>
<feature type="transmembrane region" description="Helical" evidence="1">
    <location>
        <begin position="43"/>
        <end position="65"/>
    </location>
</feature>
<keyword evidence="3" id="KW-1185">Reference proteome</keyword>
<evidence type="ECO:0000313" key="3">
    <source>
        <dbReference type="Proteomes" id="UP000078200"/>
    </source>
</evidence>
<organism evidence="2 3">
    <name type="scientific">Glossina austeni</name>
    <name type="common">Savannah tsetse fly</name>
    <dbReference type="NCBI Taxonomy" id="7395"/>
    <lineage>
        <taxon>Eukaryota</taxon>
        <taxon>Metazoa</taxon>
        <taxon>Ecdysozoa</taxon>
        <taxon>Arthropoda</taxon>
        <taxon>Hexapoda</taxon>
        <taxon>Insecta</taxon>
        <taxon>Pterygota</taxon>
        <taxon>Neoptera</taxon>
        <taxon>Endopterygota</taxon>
        <taxon>Diptera</taxon>
        <taxon>Brachycera</taxon>
        <taxon>Muscomorpha</taxon>
        <taxon>Hippoboscoidea</taxon>
        <taxon>Glossinidae</taxon>
        <taxon>Glossina</taxon>
    </lineage>
</organism>
<accession>A0A1A9UZ86</accession>
<keyword evidence="1" id="KW-1133">Transmembrane helix</keyword>
<dbReference type="AlphaFoldDB" id="A0A1A9UZ86"/>
<evidence type="ECO:0000256" key="1">
    <source>
        <dbReference type="SAM" id="Phobius"/>
    </source>
</evidence>
<protein>
    <submittedName>
        <fullName evidence="2">Uncharacterized protein</fullName>
    </submittedName>
</protein>
<keyword evidence="1" id="KW-0472">Membrane</keyword>
<dbReference type="Proteomes" id="UP000078200">
    <property type="component" value="Unassembled WGS sequence"/>
</dbReference>
<dbReference type="VEuPathDB" id="VectorBase:GAUT020556"/>